<reference evidence="1" key="1">
    <citation type="submission" date="2021-01" db="EMBL/GenBank/DDBJ databases">
        <authorList>
            <consortium name="Genoscope - CEA"/>
            <person name="William W."/>
        </authorList>
    </citation>
    <scope>NUCLEOTIDE SEQUENCE</scope>
</reference>
<dbReference type="EMBL" id="CAJJDM010000043">
    <property type="protein sequence ID" value="CAD8069071.1"/>
    <property type="molecule type" value="Genomic_DNA"/>
</dbReference>
<proteinExistence type="predicted"/>
<dbReference type="AlphaFoldDB" id="A0A8S1LTU9"/>
<protein>
    <submittedName>
        <fullName evidence="1">Uncharacterized protein</fullName>
    </submittedName>
</protein>
<gene>
    <name evidence="1" type="ORF">PPRIM_AZ9-3.1.T0430183</name>
</gene>
<evidence type="ECO:0000313" key="2">
    <source>
        <dbReference type="Proteomes" id="UP000688137"/>
    </source>
</evidence>
<keyword evidence="2" id="KW-1185">Reference proteome</keyword>
<evidence type="ECO:0000313" key="1">
    <source>
        <dbReference type="EMBL" id="CAD8069071.1"/>
    </source>
</evidence>
<name>A0A8S1LTU9_PARPR</name>
<accession>A0A8S1LTU9</accession>
<organism evidence="1 2">
    <name type="scientific">Paramecium primaurelia</name>
    <dbReference type="NCBI Taxonomy" id="5886"/>
    <lineage>
        <taxon>Eukaryota</taxon>
        <taxon>Sar</taxon>
        <taxon>Alveolata</taxon>
        <taxon>Ciliophora</taxon>
        <taxon>Intramacronucleata</taxon>
        <taxon>Oligohymenophorea</taxon>
        <taxon>Peniculida</taxon>
        <taxon>Parameciidae</taxon>
        <taxon>Paramecium</taxon>
    </lineage>
</organism>
<dbReference type="Proteomes" id="UP000688137">
    <property type="component" value="Unassembled WGS sequence"/>
</dbReference>
<sequence length="75" mass="9190">MIIYYNNCYYVDQLIISNYTQARRIFNVDVKGRMFQGCILIDWCLYLQYFLEKILIKIRIILFRHIQCIKDDKDG</sequence>
<comment type="caution">
    <text evidence="1">The sequence shown here is derived from an EMBL/GenBank/DDBJ whole genome shotgun (WGS) entry which is preliminary data.</text>
</comment>